<dbReference type="Proteomes" id="UP000192671">
    <property type="component" value="Unassembled WGS sequence"/>
</dbReference>
<reference evidence="5 10" key="5">
    <citation type="journal article" date="2018" name="Emerg. Microbes Infect.">
        <title>Genomic analysis of oral Campylobacter concisus strains identified a potential bacterial molecular marker associated with active Crohn's disease.</title>
        <authorList>
            <person name="Liu F."/>
            <person name="Ma R."/>
            <person name="Tay C.Y.A."/>
            <person name="Octavia S."/>
            <person name="Lan R."/>
            <person name="Chung H.K.L."/>
            <person name="Riordan S.M."/>
            <person name="Grimm M.C."/>
            <person name="Leong R.W."/>
            <person name="Tanaka M.M."/>
            <person name="Connor S."/>
            <person name="Zhang L."/>
        </authorList>
    </citation>
    <scope>NUCLEOTIDE SEQUENCE [LARGE SCALE GENOMIC DNA]</scope>
    <source>
        <strain evidence="5 10">P27CDO-S2</strain>
    </source>
</reference>
<dbReference type="GeneID" id="28663052"/>
<dbReference type="Proteomes" id="UP000195967">
    <property type="component" value="Unassembled WGS sequence"/>
</dbReference>
<dbReference type="EMBL" id="LVWL01000020">
    <property type="protein sequence ID" value="ORI07385.1"/>
    <property type="molecule type" value="Genomic_DNA"/>
</dbReference>
<dbReference type="EMBL" id="CP012541">
    <property type="protein sequence ID" value="ALF48027.1"/>
    <property type="molecule type" value="Genomic_DNA"/>
</dbReference>
<reference evidence="6" key="1">
    <citation type="submission" date="2015-08" db="EMBL/GenBank/DDBJ databases">
        <title>Comparative genomics of the Campylobacter concisus group.</title>
        <authorList>
            <person name="Miller W.G."/>
            <person name="Yee E."/>
            <person name="Chapman M.H."/>
            <person name="Huynh S."/>
            <person name="Bono J.L."/>
            <person name="On S.L.W."/>
            <person name="St Leger J."/>
            <person name="Foster G."/>
            <person name="Parker C.T."/>
        </authorList>
    </citation>
    <scope>NUCLEOTIDE SEQUENCE [LARGE SCALE GENOMIC DNA]</scope>
    <source>
        <strain evidence="6">ATCC 33237</strain>
    </source>
</reference>
<evidence type="ECO:0000313" key="10">
    <source>
        <dbReference type="Proteomes" id="UP000594513"/>
    </source>
</evidence>
<evidence type="ECO:0000313" key="6">
    <source>
        <dbReference type="Proteomes" id="UP000066049"/>
    </source>
</evidence>
<dbReference type="EMBL" id="CP049272">
    <property type="protein sequence ID" value="QPH86683.1"/>
    <property type="molecule type" value="Genomic_DNA"/>
</dbReference>
<evidence type="ECO:0000313" key="3">
    <source>
        <dbReference type="EMBL" id="OUT12768.1"/>
    </source>
</evidence>
<organism evidence="1 6">
    <name type="scientific">Campylobacter concisus</name>
    <dbReference type="NCBI Taxonomy" id="199"/>
    <lineage>
        <taxon>Bacteria</taxon>
        <taxon>Pseudomonadati</taxon>
        <taxon>Campylobacterota</taxon>
        <taxon>Epsilonproteobacteria</taxon>
        <taxon>Campylobacterales</taxon>
        <taxon>Campylobacteraceae</taxon>
        <taxon>Campylobacter</taxon>
    </lineage>
</organism>
<reference evidence="8 9" key="4">
    <citation type="submission" date="2017-04" db="EMBL/GenBank/DDBJ databases">
        <title>Complete genome of Campylobacter concisus ATCC 33237T and draft genomes for an additional eight well characterized C. concisus strains.</title>
        <authorList>
            <person name="Cornelius A.J."/>
            <person name="Miller W.G."/>
            <person name="Lastovica A.J."/>
            <person name="On S.L."/>
            <person name="French N.P."/>
            <person name="Vandenberg O."/>
            <person name="Biggs P.J."/>
        </authorList>
    </citation>
    <scope>NUCLEOTIDE SEQUENCE [LARGE SCALE GENOMIC DNA]</scope>
    <source>
        <strain evidence="4 9">Lasto205.94</strain>
        <strain evidence="3 8">Lasto28.99</strain>
    </source>
</reference>
<dbReference type="EMBL" id="NDYR01000008">
    <property type="protein sequence ID" value="OUT18410.1"/>
    <property type="molecule type" value="Genomic_DNA"/>
</dbReference>
<evidence type="ECO:0000313" key="1">
    <source>
        <dbReference type="EMBL" id="ALF48027.1"/>
    </source>
</evidence>
<evidence type="ECO:0000313" key="7">
    <source>
        <dbReference type="Proteomes" id="UP000192671"/>
    </source>
</evidence>
<dbReference type="KEGG" id="ccoc:CCON33237_1373"/>
<dbReference type="RefSeq" id="WP_021091847.1">
    <property type="nucleotide sequence ID" value="NZ_CABMKP010000008.1"/>
</dbReference>
<keyword evidence="2" id="KW-0808">Transferase</keyword>
<evidence type="ECO:0000313" key="2">
    <source>
        <dbReference type="EMBL" id="ORI07385.1"/>
    </source>
</evidence>
<evidence type="ECO:0000313" key="9">
    <source>
        <dbReference type="Proteomes" id="UP000196534"/>
    </source>
</evidence>
<dbReference type="OrthoDB" id="5360482at2"/>
<reference evidence="1" key="2">
    <citation type="submission" date="2016-07" db="EMBL/GenBank/DDBJ databases">
        <title>Comparative genomics of the Campylobacter concisus group.</title>
        <authorList>
            <person name="Miller W.G."/>
            <person name="Yee E."/>
            <person name="Chapman M.H."/>
            <person name="Huynh S."/>
            <person name="Bono J.L."/>
            <person name="On S.L.W."/>
            <person name="StLeger J."/>
            <person name="Foster G."/>
            <person name="Parker C.T."/>
        </authorList>
    </citation>
    <scope>NUCLEOTIDE SEQUENCE</scope>
    <source>
        <strain evidence="1">ATCC 33237</strain>
    </source>
</reference>
<dbReference type="GO" id="GO:0016757">
    <property type="term" value="F:glycosyltransferase activity"/>
    <property type="evidence" value="ECO:0007669"/>
    <property type="project" value="UniProtKB-KW"/>
</dbReference>
<reference evidence="5" key="6">
    <citation type="submission" date="2020-02" db="EMBL/GenBank/DDBJ databases">
        <title>Analysis of Completed Campylobacter concisus Genomes Identified Genomospecies Features, Novel plasmids and Their Association with Severe Ulcerative Colitis.</title>
        <authorList>
            <person name="Zhang L."/>
        </authorList>
    </citation>
    <scope>NUCLEOTIDE SEQUENCE</scope>
    <source>
        <strain evidence="5">P27CDO-S2</strain>
    </source>
</reference>
<reference evidence="2 7" key="3">
    <citation type="journal article" date="2017" name="Gene Rep">
        <title>The ribosomal RNA operon (rrn) of Campylobacter concisus supports molecular typing to genomospecies level.</title>
        <authorList>
            <person name="Huq M."/>
            <person name="Van T.T.H."/>
            <person name="Gurtler V."/>
            <person name="Elshagmani E."/>
            <person name="Allemailem K.S."/>
            <person name="Smooker P.M."/>
            <person name="Istivan T.S."/>
        </authorList>
    </citation>
    <scope>NUCLEOTIDE SEQUENCE [LARGE SCALE GENOMIC DNA]</scope>
    <source>
        <strain evidence="2 7">RCH 26</strain>
    </source>
</reference>
<evidence type="ECO:0000313" key="5">
    <source>
        <dbReference type="EMBL" id="QPH86683.1"/>
    </source>
</evidence>
<proteinExistence type="predicted"/>
<evidence type="ECO:0000313" key="4">
    <source>
        <dbReference type="EMBL" id="OUT18410.1"/>
    </source>
</evidence>
<dbReference type="Proteomes" id="UP000066049">
    <property type="component" value="Chromosome"/>
</dbReference>
<dbReference type="PATRIC" id="fig|199.248.peg.1419"/>
<evidence type="ECO:0000313" key="8">
    <source>
        <dbReference type="Proteomes" id="UP000195967"/>
    </source>
</evidence>
<dbReference type="AlphaFoldDB" id="A0A0M4SI29"/>
<dbReference type="Proteomes" id="UP000196534">
    <property type="component" value="Unassembled WGS sequence"/>
</dbReference>
<protein>
    <submittedName>
        <fullName evidence="2">Nicotinate phosphoribosyltransferase</fullName>
    </submittedName>
</protein>
<keyword evidence="2" id="KW-0328">Glycosyltransferase</keyword>
<name>A0A0M4SI29_9BACT</name>
<gene>
    <name evidence="2" type="ORF">A3835_07445</name>
    <name evidence="4" type="ORF">B9N61_05590</name>
    <name evidence="3" type="ORF">B9N62_00835</name>
    <name evidence="1" type="ORF">CCON33237_1373</name>
    <name evidence="5" type="ORF">CVT17_06795</name>
</gene>
<sequence length="73" mass="8622">MSEEKMLEMINATADIIFMAVLRGRVSFEACKKDREFIDSLREELLGKNPNKFKIAQNSYQMIAIFEKYRNKK</sequence>
<accession>A0A0M4SI29</accession>
<dbReference type="Proteomes" id="UP000594513">
    <property type="component" value="Chromosome"/>
</dbReference>
<dbReference type="EMBL" id="NDYO01000001">
    <property type="protein sequence ID" value="OUT12768.1"/>
    <property type="molecule type" value="Genomic_DNA"/>
</dbReference>